<feature type="signal peptide" evidence="1">
    <location>
        <begin position="1"/>
        <end position="20"/>
    </location>
</feature>
<feature type="chain" id="PRO_5021337166" description="Granulins domain-containing protein" evidence="1">
    <location>
        <begin position="21"/>
        <end position="106"/>
    </location>
</feature>
<name>A0A4Y2ABJ2_ARAVE</name>
<sequence>MNSFVLTTVVTLLFISCTSALPNAISSILEKNIDIALPENAMIGQNQRDLGIEVCPDQLHLCPETADCCQKEDGKWYCCPKSVVPGSSYPVIYLILYPFKLMVQKK</sequence>
<gene>
    <name evidence="2" type="ORF">AVEN_234559_1</name>
</gene>
<evidence type="ECO:0000313" key="2">
    <source>
        <dbReference type="EMBL" id="GBL76314.1"/>
    </source>
</evidence>
<proteinExistence type="predicted"/>
<dbReference type="EMBL" id="BGPR01000009">
    <property type="protein sequence ID" value="GBL76314.1"/>
    <property type="molecule type" value="Genomic_DNA"/>
</dbReference>
<accession>A0A4Y2ABJ2</accession>
<dbReference type="AlphaFoldDB" id="A0A4Y2ABJ2"/>
<keyword evidence="3" id="KW-1185">Reference proteome</keyword>
<organism evidence="2 3">
    <name type="scientific">Araneus ventricosus</name>
    <name type="common">Orbweaver spider</name>
    <name type="synonym">Epeira ventricosa</name>
    <dbReference type="NCBI Taxonomy" id="182803"/>
    <lineage>
        <taxon>Eukaryota</taxon>
        <taxon>Metazoa</taxon>
        <taxon>Ecdysozoa</taxon>
        <taxon>Arthropoda</taxon>
        <taxon>Chelicerata</taxon>
        <taxon>Arachnida</taxon>
        <taxon>Araneae</taxon>
        <taxon>Araneomorphae</taxon>
        <taxon>Entelegynae</taxon>
        <taxon>Araneoidea</taxon>
        <taxon>Araneidae</taxon>
        <taxon>Araneus</taxon>
    </lineage>
</organism>
<keyword evidence="1" id="KW-0732">Signal</keyword>
<evidence type="ECO:0000313" key="3">
    <source>
        <dbReference type="Proteomes" id="UP000499080"/>
    </source>
</evidence>
<protein>
    <recommendedName>
        <fullName evidence="4">Granulins domain-containing protein</fullName>
    </recommendedName>
</protein>
<evidence type="ECO:0000256" key="1">
    <source>
        <dbReference type="SAM" id="SignalP"/>
    </source>
</evidence>
<reference evidence="2 3" key="1">
    <citation type="journal article" date="2019" name="Sci. Rep.">
        <title>Orb-weaving spider Araneus ventricosus genome elucidates the spidroin gene catalogue.</title>
        <authorList>
            <person name="Kono N."/>
            <person name="Nakamura H."/>
            <person name="Ohtoshi R."/>
            <person name="Moran D.A.P."/>
            <person name="Shinohara A."/>
            <person name="Yoshida Y."/>
            <person name="Fujiwara M."/>
            <person name="Mori M."/>
            <person name="Tomita M."/>
            <person name="Arakawa K."/>
        </authorList>
    </citation>
    <scope>NUCLEOTIDE SEQUENCE [LARGE SCALE GENOMIC DNA]</scope>
</reference>
<dbReference type="Proteomes" id="UP000499080">
    <property type="component" value="Unassembled WGS sequence"/>
</dbReference>
<comment type="caution">
    <text evidence="2">The sequence shown here is derived from an EMBL/GenBank/DDBJ whole genome shotgun (WGS) entry which is preliminary data.</text>
</comment>
<dbReference type="SUPFAM" id="SSF57277">
    <property type="entry name" value="Granulin repeat"/>
    <property type="match status" value="1"/>
</dbReference>
<evidence type="ECO:0008006" key="4">
    <source>
        <dbReference type="Google" id="ProtNLM"/>
    </source>
</evidence>